<name>A0A833VEZ4_9POAL</name>
<keyword evidence="1" id="KW-1133">Transmembrane helix</keyword>
<organism evidence="2 3">
    <name type="scientific">Carex littledalei</name>
    <dbReference type="NCBI Taxonomy" id="544730"/>
    <lineage>
        <taxon>Eukaryota</taxon>
        <taxon>Viridiplantae</taxon>
        <taxon>Streptophyta</taxon>
        <taxon>Embryophyta</taxon>
        <taxon>Tracheophyta</taxon>
        <taxon>Spermatophyta</taxon>
        <taxon>Magnoliopsida</taxon>
        <taxon>Liliopsida</taxon>
        <taxon>Poales</taxon>
        <taxon>Cyperaceae</taxon>
        <taxon>Cyperoideae</taxon>
        <taxon>Cariceae</taxon>
        <taxon>Carex</taxon>
        <taxon>Carex subgen. Euthyceras</taxon>
    </lineage>
</organism>
<accession>A0A833VEZ4</accession>
<evidence type="ECO:0000313" key="3">
    <source>
        <dbReference type="Proteomes" id="UP000623129"/>
    </source>
</evidence>
<feature type="transmembrane region" description="Helical" evidence="1">
    <location>
        <begin position="39"/>
        <end position="60"/>
    </location>
</feature>
<sequence length="137" mass="14669">MDIFMIRTLIRALRHANLAVIRANQAADQNQRNMELGNLGSNLIIMGAINFAAMILALVLLSEKIFAYPILSVFIVVSGLTGIAGITVGMFLLAVNNPGHYRHLAMVILWASCLAAPFTIGILLVASLSPSCTCTSL</sequence>
<reference evidence="2" key="1">
    <citation type="submission" date="2020-01" db="EMBL/GenBank/DDBJ databases">
        <title>Genome sequence of Kobresia littledalei, the first chromosome-level genome in the family Cyperaceae.</title>
        <authorList>
            <person name="Qu G."/>
        </authorList>
    </citation>
    <scope>NUCLEOTIDE SEQUENCE</scope>
    <source>
        <strain evidence="2">C.B.Clarke</strain>
        <tissue evidence="2">Leaf</tissue>
    </source>
</reference>
<keyword evidence="1" id="KW-0472">Membrane</keyword>
<dbReference type="EMBL" id="SWLB01000007">
    <property type="protein sequence ID" value="KAF3336326.1"/>
    <property type="molecule type" value="Genomic_DNA"/>
</dbReference>
<comment type="caution">
    <text evidence="2">The sequence shown here is derived from an EMBL/GenBank/DDBJ whole genome shotgun (WGS) entry which is preliminary data.</text>
</comment>
<keyword evidence="3" id="KW-1185">Reference proteome</keyword>
<feature type="transmembrane region" description="Helical" evidence="1">
    <location>
        <begin position="107"/>
        <end position="128"/>
    </location>
</feature>
<keyword evidence="1" id="KW-0812">Transmembrane</keyword>
<evidence type="ECO:0000256" key="1">
    <source>
        <dbReference type="SAM" id="Phobius"/>
    </source>
</evidence>
<proteinExistence type="predicted"/>
<dbReference type="Proteomes" id="UP000623129">
    <property type="component" value="Unassembled WGS sequence"/>
</dbReference>
<evidence type="ECO:0000313" key="2">
    <source>
        <dbReference type="EMBL" id="KAF3336326.1"/>
    </source>
</evidence>
<feature type="transmembrane region" description="Helical" evidence="1">
    <location>
        <begin position="66"/>
        <end position="95"/>
    </location>
</feature>
<dbReference type="AlphaFoldDB" id="A0A833VEZ4"/>
<gene>
    <name evidence="2" type="ORF">FCM35_KLT18912</name>
</gene>
<protein>
    <submittedName>
        <fullName evidence="2">Uncharacterized protein</fullName>
    </submittedName>
</protein>